<name>A0ABR1AIU5_POLSC</name>
<keyword evidence="2" id="KW-1185">Reference proteome</keyword>
<reference evidence="1 2" key="1">
    <citation type="submission" date="2023-09" db="EMBL/GenBank/DDBJ databases">
        <title>Genomes of two closely related lineages of the louse Polyplax serrata with different host specificities.</title>
        <authorList>
            <person name="Martinu J."/>
            <person name="Tarabai H."/>
            <person name="Stefka J."/>
            <person name="Hypsa V."/>
        </authorList>
    </citation>
    <scope>NUCLEOTIDE SEQUENCE [LARGE SCALE GENOMIC DNA]</scope>
    <source>
        <strain evidence="1">98ZLc_SE</strain>
    </source>
</reference>
<organism evidence="1 2">
    <name type="scientific">Polyplax serrata</name>
    <name type="common">Common mouse louse</name>
    <dbReference type="NCBI Taxonomy" id="468196"/>
    <lineage>
        <taxon>Eukaryota</taxon>
        <taxon>Metazoa</taxon>
        <taxon>Ecdysozoa</taxon>
        <taxon>Arthropoda</taxon>
        <taxon>Hexapoda</taxon>
        <taxon>Insecta</taxon>
        <taxon>Pterygota</taxon>
        <taxon>Neoptera</taxon>
        <taxon>Paraneoptera</taxon>
        <taxon>Psocodea</taxon>
        <taxon>Troctomorpha</taxon>
        <taxon>Phthiraptera</taxon>
        <taxon>Anoplura</taxon>
        <taxon>Polyplacidae</taxon>
        <taxon>Polyplax</taxon>
    </lineage>
</organism>
<dbReference type="EMBL" id="JAWJWF010000048">
    <property type="protein sequence ID" value="KAK6620288.1"/>
    <property type="molecule type" value="Genomic_DNA"/>
</dbReference>
<dbReference type="Proteomes" id="UP001359485">
    <property type="component" value="Unassembled WGS sequence"/>
</dbReference>
<accession>A0ABR1AIU5</accession>
<protein>
    <submittedName>
        <fullName evidence="1">Uncharacterized protein</fullName>
    </submittedName>
</protein>
<sequence length="74" mass="8296">MKTNLANLGTAEMEPLKFIYRNTGTILSVSPQTGDPDKGDVVIVWYTTPSIKESVECHAKRIWFQHDERASTDG</sequence>
<comment type="caution">
    <text evidence="1">The sequence shown here is derived from an EMBL/GenBank/DDBJ whole genome shotgun (WGS) entry which is preliminary data.</text>
</comment>
<evidence type="ECO:0000313" key="2">
    <source>
        <dbReference type="Proteomes" id="UP001359485"/>
    </source>
</evidence>
<gene>
    <name evidence="1" type="ORF">RUM44_006689</name>
</gene>
<proteinExistence type="predicted"/>
<evidence type="ECO:0000313" key="1">
    <source>
        <dbReference type="EMBL" id="KAK6620288.1"/>
    </source>
</evidence>